<evidence type="ECO:0000313" key="3">
    <source>
        <dbReference type="EMBL" id="QHT20824.1"/>
    </source>
</evidence>
<evidence type="ECO:0000256" key="2">
    <source>
        <dbReference type="SAM" id="Phobius"/>
    </source>
</evidence>
<accession>A0A6C0DVZ3</accession>
<proteinExistence type="predicted"/>
<dbReference type="AlphaFoldDB" id="A0A6C0DVZ3"/>
<feature type="transmembrane region" description="Helical" evidence="2">
    <location>
        <begin position="134"/>
        <end position="152"/>
    </location>
</feature>
<feature type="compositionally biased region" description="Low complexity" evidence="1">
    <location>
        <begin position="7"/>
        <end position="22"/>
    </location>
</feature>
<feature type="region of interest" description="Disordered" evidence="1">
    <location>
        <begin position="1"/>
        <end position="25"/>
    </location>
</feature>
<feature type="transmembrane region" description="Helical" evidence="2">
    <location>
        <begin position="47"/>
        <end position="66"/>
    </location>
</feature>
<feature type="transmembrane region" description="Helical" evidence="2">
    <location>
        <begin position="184"/>
        <end position="204"/>
    </location>
</feature>
<name>A0A6C0DVZ3_9ZZZZ</name>
<feature type="transmembrane region" description="Helical" evidence="2">
    <location>
        <begin position="159"/>
        <end position="178"/>
    </location>
</feature>
<evidence type="ECO:0008006" key="4">
    <source>
        <dbReference type="Google" id="ProtNLM"/>
    </source>
</evidence>
<evidence type="ECO:0000256" key="1">
    <source>
        <dbReference type="SAM" id="MobiDB-lite"/>
    </source>
</evidence>
<organism evidence="3">
    <name type="scientific">viral metagenome</name>
    <dbReference type="NCBI Taxonomy" id="1070528"/>
    <lineage>
        <taxon>unclassified sequences</taxon>
        <taxon>metagenomes</taxon>
        <taxon>organismal metagenomes</taxon>
    </lineage>
</organism>
<dbReference type="EMBL" id="MN739683">
    <property type="protein sequence ID" value="QHT20824.1"/>
    <property type="molecule type" value="Genomic_DNA"/>
</dbReference>
<sequence>MLTGNLSGDSAPPTGSAPAPSTDIPPRKTNLKHRMELFNIHMSLTNLFQYISFSSPLLLMFFITLYSIVQNKILGGLIFNIGIVIIAAIVYLLKHTLKNKQSKFANPFCNVLPAPFSVKAFDELEGSFYYDSPSFSSAVLAFSAAYLIYPMFISGDRNYGLLAFSIVLVLINAVTEIFYKCSGIFGTLLGILVGITFALLYYSLLLSSEVIAKEVYFHDSISNNVQCSKPGGQNFKCSVYKNGDPVAAVGM</sequence>
<keyword evidence="2" id="KW-1133">Transmembrane helix</keyword>
<feature type="transmembrane region" description="Helical" evidence="2">
    <location>
        <begin position="73"/>
        <end position="93"/>
    </location>
</feature>
<protein>
    <recommendedName>
        <fullName evidence="4">Phosphatidic acid phosphatase type 2/haloperoxidase domain-containing protein</fullName>
    </recommendedName>
</protein>
<keyword evidence="2" id="KW-0812">Transmembrane</keyword>
<reference evidence="3" key="1">
    <citation type="journal article" date="2020" name="Nature">
        <title>Giant virus diversity and host interactions through global metagenomics.</title>
        <authorList>
            <person name="Schulz F."/>
            <person name="Roux S."/>
            <person name="Paez-Espino D."/>
            <person name="Jungbluth S."/>
            <person name="Walsh D.A."/>
            <person name="Denef V.J."/>
            <person name="McMahon K.D."/>
            <person name="Konstantinidis K.T."/>
            <person name="Eloe-Fadrosh E.A."/>
            <person name="Kyrpides N.C."/>
            <person name="Woyke T."/>
        </authorList>
    </citation>
    <scope>NUCLEOTIDE SEQUENCE</scope>
    <source>
        <strain evidence="3">GVMAG-M-3300023174-75</strain>
    </source>
</reference>
<keyword evidence="2" id="KW-0472">Membrane</keyword>